<evidence type="ECO:0000259" key="7">
    <source>
        <dbReference type="Pfam" id="PF00482"/>
    </source>
</evidence>
<gene>
    <name evidence="8" type="ORF">NKW50_11280</name>
</gene>
<dbReference type="EMBL" id="JAMYZZ010000023">
    <property type="protein sequence ID" value="MCP1259173.1"/>
    <property type="molecule type" value="Genomic_DNA"/>
</dbReference>
<keyword evidence="9" id="KW-1185">Reference proteome</keyword>
<evidence type="ECO:0000256" key="3">
    <source>
        <dbReference type="ARBA" id="ARBA00022692"/>
    </source>
</evidence>
<protein>
    <submittedName>
        <fullName evidence="8">Type II secretion system F family protein</fullName>
    </submittedName>
</protein>
<feature type="transmembrane region" description="Helical" evidence="6">
    <location>
        <begin position="89"/>
        <end position="107"/>
    </location>
</feature>
<keyword evidence="3 6" id="KW-0812">Transmembrane</keyword>
<evidence type="ECO:0000256" key="5">
    <source>
        <dbReference type="ARBA" id="ARBA00023136"/>
    </source>
</evidence>
<comment type="caution">
    <text evidence="8">The sequence shown here is derived from an EMBL/GenBank/DDBJ whole genome shotgun (WGS) entry which is preliminary data.</text>
</comment>
<comment type="subcellular location">
    <subcellularLocation>
        <location evidence="1">Cell membrane</location>
        <topology evidence="1">Multi-pass membrane protein</topology>
    </subcellularLocation>
</comment>
<feature type="transmembrane region" description="Helical" evidence="6">
    <location>
        <begin position="113"/>
        <end position="133"/>
    </location>
</feature>
<feature type="domain" description="Type II secretion system protein GspF" evidence="7">
    <location>
        <begin position="154"/>
        <end position="275"/>
    </location>
</feature>
<proteinExistence type="predicted"/>
<sequence length="321" mass="36380">MTSLLLVIAVLFFGGINVLAYVLYQSSLAKDHRNKRIYKEINFYLLHNVQPRQRTPLEWAVYIVESGFIRKFLIWASKYNPQHCAHSDVGLLKIYLLSSILPTITLYYLYNVIGIWCVIINFFIWVATIRFICNFLRNRYKKKLYSQFPDAIGMMVRSLRVGVPLSRCMIVVSEESDEPTCREFKVIADEVAVGRSLGDVLQAVADRVDLQEYRFLATVISIQSSTGGALADVLSSLADTIKQQIAIYKRGLALSSEAKMSSYVLAALPFFIAVLLEVVNPDYINQLFLTQSGHYLLAVAILLFVLGMAVMRIIISRVLDL</sequence>
<dbReference type="Pfam" id="PF00482">
    <property type="entry name" value="T2SSF"/>
    <property type="match status" value="1"/>
</dbReference>
<dbReference type="InterPro" id="IPR018076">
    <property type="entry name" value="T2SS_GspF_dom"/>
</dbReference>
<evidence type="ECO:0000256" key="2">
    <source>
        <dbReference type="ARBA" id="ARBA00022475"/>
    </source>
</evidence>
<dbReference type="PANTHER" id="PTHR35007">
    <property type="entry name" value="INTEGRAL MEMBRANE PROTEIN-RELATED"/>
    <property type="match status" value="1"/>
</dbReference>
<organism evidence="8 9">
    <name type="scientific">Acetobacter lambici</name>
    <dbReference type="NCBI Taxonomy" id="1332824"/>
    <lineage>
        <taxon>Bacteria</taxon>
        <taxon>Pseudomonadati</taxon>
        <taxon>Pseudomonadota</taxon>
        <taxon>Alphaproteobacteria</taxon>
        <taxon>Acetobacterales</taxon>
        <taxon>Acetobacteraceae</taxon>
        <taxon>Acetobacter</taxon>
    </lineage>
</organism>
<evidence type="ECO:0000256" key="6">
    <source>
        <dbReference type="SAM" id="Phobius"/>
    </source>
</evidence>
<reference evidence="8 9" key="1">
    <citation type="submission" date="2022-06" db="EMBL/GenBank/DDBJ databases">
        <title>Acetobacer genomes from food samples.</title>
        <authorList>
            <person name="Sombolestani A."/>
        </authorList>
    </citation>
    <scope>NUCLEOTIDE SEQUENCE [LARGE SCALE GENOMIC DNA]</scope>
    <source>
        <strain evidence="8 9">R-83285</strain>
    </source>
</reference>
<evidence type="ECO:0000256" key="1">
    <source>
        <dbReference type="ARBA" id="ARBA00004651"/>
    </source>
</evidence>
<keyword evidence="5 6" id="KW-0472">Membrane</keyword>
<evidence type="ECO:0000313" key="9">
    <source>
        <dbReference type="Proteomes" id="UP001523528"/>
    </source>
</evidence>
<feature type="transmembrane region" description="Helical" evidence="6">
    <location>
        <begin position="294"/>
        <end position="315"/>
    </location>
</feature>
<dbReference type="InterPro" id="IPR042094">
    <property type="entry name" value="T2SS_GspF_sf"/>
</dbReference>
<dbReference type="Proteomes" id="UP001523528">
    <property type="component" value="Unassembled WGS sequence"/>
</dbReference>
<feature type="transmembrane region" description="Helical" evidence="6">
    <location>
        <begin position="260"/>
        <end position="279"/>
    </location>
</feature>
<name>A0ABT1F1Y1_9PROT</name>
<evidence type="ECO:0000313" key="8">
    <source>
        <dbReference type="EMBL" id="MCP1259173.1"/>
    </source>
</evidence>
<evidence type="ECO:0000256" key="4">
    <source>
        <dbReference type="ARBA" id="ARBA00022989"/>
    </source>
</evidence>
<dbReference type="RefSeq" id="WP_165990948.1">
    <property type="nucleotide sequence ID" value="NZ_JAMYZY010000024.1"/>
</dbReference>
<keyword evidence="4 6" id="KW-1133">Transmembrane helix</keyword>
<dbReference type="PANTHER" id="PTHR35007:SF1">
    <property type="entry name" value="PILUS ASSEMBLY PROTEIN"/>
    <property type="match status" value="1"/>
</dbReference>
<dbReference type="Gene3D" id="1.20.81.30">
    <property type="entry name" value="Type II secretion system (T2SS), domain F"/>
    <property type="match status" value="1"/>
</dbReference>
<keyword evidence="2" id="KW-1003">Cell membrane</keyword>
<accession>A0ABT1F1Y1</accession>